<reference evidence="2 3" key="1">
    <citation type="submission" date="2016-07" db="EMBL/GenBank/DDBJ databases">
        <title>Draft genome of a psychrotolerant acidophile Acidithiobacillus ferrivorans strain YL15.</title>
        <authorList>
            <person name="Peng T."/>
            <person name="Ma L."/>
            <person name="Nan M."/>
            <person name="An N."/>
            <person name="Wang M."/>
            <person name="Qiu G."/>
            <person name="Zeng W."/>
        </authorList>
    </citation>
    <scope>NUCLEOTIDE SEQUENCE [LARGE SCALE GENOMIC DNA]</scope>
    <source>
        <strain evidence="2 3">YL15</strain>
    </source>
</reference>
<dbReference type="Proteomes" id="UP000093129">
    <property type="component" value="Unassembled WGS sequence"/>
</dbReference>
<evidence type="ECO:0000313" key="3">
    <source>
        <dbReference type="Proteomes" id="UP000093129"/>
    </source>
</evidence>
<proteinExistence type="predicted"/>
<dbReference type="RefSeq" id="WP_065413210.1">
    <property type="nucleotide sequence ID" value="NZ_MASQ01000083.1"/>
</dbReference>
<dbReference type="InterPro" id="IPR027266">
    <property type="entry name" value="TrmE/GcvT-like"/>
</dbReference>
<feature type="transmembrane region" description="Helical" evidence="1">
    <location>
        <begin position="177"/>
        <end position="198"/>
    </location>
</feature>
<gene>
    <name evidence="2" type="ORF">BBC27_10375</name>
</gene>
<evidence type="ECO:0000313" key="2">
    <source>
        <dbReference type="EMBL" id="OCB02933.1"/>
    </source>
</evidence>
<protein>
    <submittedName>
        <fullName evidence="2">Uncharacterized protein</fullName>
    </submittedName>
</protein>
<keyword evidence="1" id="KW-0812">Transmembrane</keyword>
<name>A0A1B9BZ46_9PROT</name>
<dbReference type="AlphaFoldDB" id="A0A1B9BZ46"/>
<keyword evidence="1" id="KW-1133">Transmembrane helix</keyword>
<dbReference type="EMBL" id="MASQ01000083">
    <property type="protein sequence ID" value="OCB02933.1"/>
    <property type="molecule type" value="Genomic_DNA"/>
</dbReference>
<comment type="caution">
    <text evidence="2">The sequence shown here is derived from an EMBL/GenBank/DDBJ whole genome shotgun (WGS) entry which is preliminary data.</text>
</comment>
<keyword evidence="1" id="KW-0472">Membrane</keyword>
<feature type="transmembrane region" description="Helical" evidence="1">
    <location>
        <begin position="136"/>
        <end position="157"/>
    </location>
</feature>
<dbReference type="Gene3D" id="3.30.1360.120">
    <property type="entry name" value="Probable tRNA modification gtpase trme, domain 1"/>
    <property type="match status" value="1"/>
</dbReference>
<evidence type="ECO:0000256" key="1">
    <source>
        <dbReference type="SAM" id="Phobius"/>
    </source>
</evidence>
<dbReference type="SUPFAM" id="SSF103025">
    <property type="entry name" value="Folate-binding domain"/>
    <property type="match status" value="1"/>
</dbReference>
<accession>A0A1B9BZ46</accession>
<organism evidence="2 3">
    <name type="scientific">Acidithiobacillus ferrivorans</name>
    <dbReference type="NCBI Taxonomy" id="160808"/>
    <lineage>
        <taxon>Bacteria</taxon>
        <taxon>Pseudomonadati</taxon>
        <taxon>Pseudomonadota</taxon>
        <taxon>Acidithiobacillia</taxon>
        <taxon>Acidithiobacillales</taxon>
        <taxon>Acidithiobacillaceae</taxon>
        <taxon>Acidithiobacillus</taxon>
    </lineage>
</organism>
<sequence>MRVDADRWSPIHTADITSAGSALSTIDQDAAIWIADLSLQPRFGCKGRGAAEWLGAQDFTVPASPNSWVMTGESAILRLGDSEFLIESTADVVNKMKSLPREASVYPVLRQDCAFEFGGAQVENLLRQVCSMHFEALNLIAQPIVLTSMIGVSVIILPKQDQGRPNFRVWADNTYGFYLWNTLLGIGNELGGCQICLARNSVYQ</sequence>